<evidence type="ECO:0000256" key="1">
    <source>
        <dbReference type="ARBA" id="ARBA00000085"/>
    </source>
</evidence>
<comment type="catalytic activity">
    <reaction evidence="1">
        <text>ATP + protein L-histidine = ADP + protein N-phospho-L-histidine.</text>
        <dbReference type="EC" id="2.7.13.3"/>
    </reaction>
</comment>
<dbReference type="InterPro" id="IPR036890">
    <property type="entry name" value="HATPase_C_sf"/>
</dbReference>
<dbReference type="SMART" id="SM00387">
    <property type="entry name" value="HATPase_c"/>
    <property type="match status" value="1"/>
</dbReference>
<dbReference type="SUPFAM" id="SSF55874">
    <property type="entry name" value="ATPase domain of HSP90 chaperone/DNA topoisomerase II/histidine kinase"/>
    <property type="match status" value="1"/>
</dbReference>
<name>A0A2G8IVF8_BACPU</name>
<evidence type="ECO:0000256" key="10">
    <source>
        <dbReference type="ARBA" id="ARBA00022989"/>
    </source>
</evidence>
<dbReference type="EMBL" id="PEKP01000007">
    <property type="protein sequence ID" value="PIK27505.1"/>
    <property type="molecule type" value="Genomic_DNA"/>
</dbReference>
<dbReference type="GO" id="GO:0005524">
    <property type="term" value="F:ATP binding"/>
    <property type="evidence" value="ECO:0007669"/>
    <property type="project" value="UniProtKB-KW"/>
</dbReference>
<evidence type="ECO:0000256" key="8">
    <source>
        <dbReference type="ARBA" id="ARBA00022777"/>
    </source>
</evidence>
<evidence type="ECO:0000256" key="12">
    <source>
        <dbReference type="ARBA" id="ARBA00023136"/>
    </source>
</evidence>
<dbReference type="PRINTS" id="PR00344">
    <property type="entry name" value="BCTRLSENSOR"/>
</dbReference>
<dbReference type="InterPro" id="IPR050351">
    <property type="entry name" value="BphY/WalK/GraS-like"/>
</dbReference>
<evidence type="ECO:0000256" key="3">
    <source>
        <dbReference type="ARBA" id="ARBA00012438"/>
    </source>
</evidence>
<dbReference type="Proteomes" id="UP000230768">
    <property type="component" value="Unassembled WGS sequence"/>
</dbReference>
<sequence length="335" mass="39092">MMLQAFLKERRSWILFFLSLQLLILFVAYLDTTIPMASLFYIVLLSTLLMIVFLFFRYRKETAYYERLKEWDENIDHQMLLAPSSPFEQLVHDATSEQIDRYRQMAAEQKIALEEEKDELLSWIHEVKTPLTAMHLMIDRLTEQPLKSNMTYEWLRIHLLLDAQLHQSRIRHIENDLFIEKLDLQSIIAKEIKALQSWCMQKGIGFELALEERGVLSDTKWLSFMIRQVLTNAVKYSHSSDIVIESRQINEQVVLSITDQGRGIDSRDVSRIFEKGFTSTRHHNDTASTGMGLYLTKKGADALHITIEVNSTIDQGTTFTLIFPKKNDFVHIASM</sequence>
<proteinExistence type="predicted"/>
<accession>A0A2G8IVF8</accession>
<dbReference type="PANTHER" id="PTHR45453:SF2">
    <property type="entry name" value="HISTIDINE KINASE"/>
    <property type="match status" value="1"/>
</dbReference>
<evidence type="ECO:0000256" key="11">
    <source>
        <dbReference type="ARBA" id="ARBA00023012"/>
    </source>
</evidence>
<dbReference type="EC" id="2.7.13.3" evidence="3"/>
<protein>
    <recommendedName>
        <fullName evidence="3">histidine kinase</fullName>
        <ecNumber evidence="3">2.7.13.3</ecNumber>
    </recommendedName>
</protein>
<dbReference type="GO" id="GO:0016036">
    <property type="term" value="P:cellular response to phosphate starvation"/>
    <property type="evidence" value="ECO:0007669"/>
    <property type="project" value="TreeGrafter"/>
</dbReference>
<evidence type="ECO:0000259" key="14">
    <source>
        <dbReference type="PROSITE" id="PS50109"/>
    </source>
</evidence>
<comment type="subcellular location">
    <subcellularLocation>
        <location evidence="2">Cell membrane</location>
        <topology evidence="2">Multi-pass membrane protein</topology>
    </subcellularLocation>
</comment>
<keyword evidence="11" id="KW-0902">Two-component regulatory system</keyword>
<evidence type="ECO:0000256" key="13">
    <source>
        <dbReference type="SAM" id="Phobius"/>
    </source>
</evidence>
<dbReference type="PROSITE" id="PS50109">
    <property type="entry name" value="HIS_KIN"/>
    <property type="match status" value="1"/>
</dbReference>
<evidence type="ECO:0000313" key="16">
    <source>
        <dbReference type="Proteomes" id="UP000230768"/>
    </source>
</evidence>
<keyword evidence="8 15" id="KW-0418">Kinase</keyword>
<dbReference type="InterPro" id="IPR003594">
    <property type="entry name" value="HATPase_dom"/>
</dbReference>
<dbReference type="InterPro" id="IPR005467">
    <property type="entry name" value="His_kinase_dom"/>
</dbReference>
<keyword evidence="5" id="KW-0808">Transferase</keyword>
<dbReference type="Pfam" id="PF02518">
    <property type="entry name" value="HATPase_c"/>
    <property type="match status" value="1"/>
</dbReference>
<keyword evidence="7" id="KW-0547">Nucleotide-binding</keyword>
<keyword evidence="6 13" id="KW-0812">Transmembrane</keyword>
<keyword evidence="9" id="KW-0067">ATP-binding</keyword>
<organism evidence="15 16">
    <name type="scientific">Bacillus pumilus</name>
    <name type="common">Bacillus mesentericus</name>
    <dbReference type="NCBI Taxonomy" id="1408"/>
    <lineage>
        <taxon>Bacteria</taxon>
        <taxon>Bacillati</taxon>
        <taxon>Bacillota</taxon>
        <taxon>Bacilli</taxon>
        <taxon>Bacillales</taxon>
        <taxon>Bacillaceae</taxon>
        <taxon>Bacillus</taxon>
    </lineage>
</organism>
<comment type="caution">
    <text evidence="15">The sequence shown here is derived from an EMBL/GenBank/DDBJ whole genome shotgun (WGS) entry which is preliminary data.</text>
</comment>
<keyword evidence="10 13" id="KW-1133">Transmembrane helix</keyword>
<dbReference type="InterPro" id="IPR004358">
    <property type="entry name" value="Sig_transdc_His_kin-like_C"/>
</dbReference>
<evidence type="ECO:0000256" key="7">
    <source>
        <dbReference type="ARBA" id="ARBA00022741"/>
    </source>
</evidence>
<dbReference type="GO" id="GO:0005886">
    <property type="term" value="C:plasma membrane"/>
    <property type="evidence" value="ECO:0007669"/>
    <property type="project" value="UniProtKB-SubCell"/>
</dbReference>
<evidence type="ECO:0000256" key="6">
    <source>
        <dbReference type="ARBA" id="ARBA00022692"/>
    </source>
</evidence>
<gene>
    <name evidence="15" type="ORF">CTV99_06785</name>
</gene>
<keyword evidence="4" id="KW-1003">Cell membrane</keyword>
<feature type="transmembrane region" description="Helical" evidence="13">
    <location>
        <begin position="36"/>
        <end position="56"/>
    </location>
</feature>
<dbReference type="SUPFAM" id="SSF47384">
    <property type="entry name" value="Homodimeric domain of signal transducing histidine kinase"/>
    <property type="match status" value="1"/>
</dbReference>
<evidence type="ECO:0000256" key="2">
    <source>
        <dbReference type="ARBA" id="ARBA00004651"/>
    </source>
</evidence>
<dbReference type="GO" id="GO:0000155">
    <property type="term" value="F:phosphorelay sensor kinase activity"/>
    <property type="evidence" value="ECO:0007669"/>
    <property type="project" value="InterPro"/>
</dbReference>
<reference evidence="15 16" key="1">
    <citation type="submission" date="2017-11" db="EMBL/GenBank/DDBJ databases">
        <title>Draft genome sequence of Bacillus pumilus 51_5il from lake Gorkoye (Russia: Novosibirsk region).</title>
        <authorList>
            <person name="Shipova A.A."/>
            <person name="Rozanov A.S."/>
            <person name="Bryanskaya A.V."/>
            <person name="Peltek S.E."/>
        </authorList>
    </citation>
    <scope>NUCLEOTIDE SEQUENCE [LARGE SCALE GENOMIC DNA]</scope>
    <source>
        <strain evidence="15 16">51_5il</strain>
    </source>
</reference>
<dbReference type="GO" id="GO:0004721">
    <property type="term" value="F:phosphoprotein phosphatase activity"/>
    <property type="evidence" value="ECO:0007669"/>
    <property type="project" value="TreeGrafter"/>
</dbReference>
<dbReference type="PANTHER" id="PTHR45453">
    <property type="entry name" value="PHOSPHATE REGULON SENSOR PROTEIN PHOR"/>
    <property type="match status" value="1"/>
</dbReference>
<feature type="domain" description="Histidine kinase" evidence="14">
    <location>
        <begin position="122"/>
        <end position="327"/>
    </location>
</feature>
<evidence type="ECO:0000256" key="4">
    <source>
        <dbReference type="ARBA" id="ARBA00022475"/>
    </source>
</evidence>
<evidence type="ECO:0000256" key="5">
    <source>
        <dbReference type="ARBA" id="ARBA00022679"/>
    </source>
</evidence>
<evidence type="ECO:0000313" key="15">
    <source>
        <dbReference type="EMBL" id="PIK27505.1"/>
    </source>
</evidence>
<dbReference type="Gene3D" id="3.30.565.10">
    <property type="entry name" value="Histidine kinase-like ATPase, C-terminal domain"/>
    <property type="match status" value="1"/>
</dbReference>
<feature type="transmembrane region" description="Helical" evidence="13">
    <location>
        <begin position="12"/>
        <end position="30"/>
    </location>
</feature>
<dbReference type="AlphaFoldDB" id="A0A2G8IVF8"/>
<dbReference type="InterPro" id="IPR036097">
    <property type="entry name" value="HisK_dim/P_sf"/>
</dbReference>
<keyword evidence="12 13" id="KW-0472">Membrane</keyword>
<evidence type="ECO:0000256" key="9">
    <source>
        <dbReference type="ARBA" id="ARBA00022840"/>
    </source>
</evidence>